<proteinExistence type="predicted"/>
<evidence type="ECO:0000256" key="1">
    <source>
        <dbReference type="SAM" id="MobiDB-lite"/>
    </source>
</evidence>
<sequence length="105" mass="12170">MSVPAFQDIAKAANDVRAMELREASLDWSLDSFVRERHFSRASLVLSRPTCFANAAHPAPQQGLLPPVRRHHRGQEQHPQQCCLQGHWQEQPRQCHQRRDRGEIR</sequence>
<reference evidence="2" key="1">
    <citation type="journal article" date="2023" name="Mol. Phylogenet. Evol.">
        <title>Genome-scale phylogeny and comparative genomics of the fungal order Sordariales.</title>
        <authorList>
            <person name="Hensen N."/>
            <person name="Bonometti L."/>
            <person name="Westerberg I."/>
            <person name="Brannstrom I.O."/>
            <person name="Guillou S."/>
            <person name="Cros-Aarteil S."/>
            <person name="Calhoun S."/>
            <person name="Haridas S."/>
            <person name="Kuo A."/>
            <person name="Mondo S."/>
            <person name="Pangilinan J."/>
            <person name="Riley R."/>
            <person name="LaButti K."/>
            <person name="Andreopoulos B."/>
            <person name="Lipzen A."/>
            <person name="Chen C."/>
            <person name="Yan M."/>
            <person name="Daum C."/>
            <person name="Ng V."/>
            <person name="Clum A."/>
            <person name="Steindorff A."/>
            <person name="Ohm R.A."/>
            <person name="Martin F."/>
            <person name="Silar P."/>
            <person name="Natvig D.O."/>
            <person name="Lalanne C."/>
            <person name="Gautier V."/>
            <person name="Ament-Velasquez S.L."/>
            <person name="Kruys A."/>
            <person name="Hutchinson M.I."/>
            <person name="Powell A.J."/>
            <person name="Barry K."/>
            <person name="Miller A.N."/>
            <person name="Grigoriev I.V."/>
            <person name="Debuchy R."/>
            <person name="Gladieux P."/>
            <person name="Hiltunen Thoren M."/>
            <person name="Johannesson H."/>
        </authorList>
    </citation>
    <scope>NUCLEOTIDE SEQUENCE</scope>
    <source>
        <strain evidence="2">CBS 123565</strain>
    </source>
</reference>
<evidence type="ECO:0000313" key="3">
    <source>
        <dbReference type="Proteomes" id="UP001304895"/>
    </source>
</evidence>
<comment type="caution">
    <text evidence="2">The sequence shown here is derived from an EMBL/GenBank/DDBJ whole genome shotgun (WGS) entry which is preliminary data.</text>
</comment>
<protein>
    <submittedName>
        <fullName evidence="2">Uncharacterized protein</fullName>
    </submittedName>
</protein>
<feature type="region of interest" description="Disordered" evidence="1">
    <location>
        <begin position="57"/>
        <end position="105"/>
    </location>
</feature>
<dbReference type="Proteomes" id="UP001304895">
    <property type="component" value="Unassembled WGS sequence"/>
</dbReference>
<reference evidence="2" key="2">
    <citation type="submission" date="2023-05" db="EMBL/GenBank/DDBJ databases">
        <authorList>
            <consortium name="Lawrence Berkeley National Laboratory"/>
            <person name="Steindorff A."/>
            <person name="Hensen N."/>
            <person name="Bonometti L."/>
            <person name="Westerberg I."/>
            <person name="Brannstrom I.O."/>
            <person name="Guillou S."/>
            <person name="Cros-Aarteil S."/>
            <person name="Calhoun S."/>
            <person name="Haridas S."/>
            <person name="Kuo A."/>
            <person name="Mondo S."/>
            <person name="Pangilinan J."/>
            <person name="Riley R."/>
            <person name="Labutti K."/>
            <person name="Andreopoulos B."/>
            <person name="Lipzen A."/>
            <person name="Chen C."/>
            <person name="Yanf M."/>
            <person name="Daum C."/>
            <person name="Ng V."/>
            <person name="Clum A."/>
            <person name="Ohm R."/>
            <person name="Martin F."/>
            <person name="Silar P."/>
            <person name="Natvig D."/>
            <person name="Lalanne C."/>
            <person name="Gautier V."/>
            <person name="Ament-Velasquez S.L."/>
            <person name="Kruys A."/>
            <person name="Hutchinson M.I."/>
            <person name="Powell A.J."/>
            <person name="Barry K."/>
            <person name="Miller A.N."/>
            <person name="Grigoriev I.V."/>
            <person name="Debuchy R."/>
            <person name="Gladieux P."/>
            <person name="Thoren M.H."/>
            <person name="Johannesson H."/>
        </authorList>
    </citation>
    <scope>NUCLEOTIDE SEQUENCE</scope>
    <source>
        <strain evidence="2">CBS 123565</strain>
    </source>
</reference>
<keyword evidence="3" id="KW-1185">Reference proteome</keyword>
<dbReference type="EMBL" id="MU853401">
    <property type="protein sequence ID" value="KAK4138869.1"/>
    <property type="molecule type" value="Genomic_DNA"/>
</dbReference>
<dbReference type="AlphaFoldDB" id="A0AAN6UTT7"/>
<accession>A0AAN6UTT7</accession>
<organism evidence="2 3">
    <name type="scientific">Trichocladium antarcticum</name>
    <dbReference type="NCBI Taxonomy" id="1450529"/>
    <lineage>
        <taxon>Eukaryota</taxon>
        <taxon>Fungi</taxon>
        <taxon>Dikarya</taxon>
        <taxon>Ascomycota</taxon>
        <taxon>Pezizomycotina</taxon>
        <taxon>Sordariomycetes</taxon>
        <taxon>Sordariomycetidae</taxon>
        <taxon>Sordariales</taxon>
        <taxon>Chaetomiaceae</taxon>
        <taxon>Trichocladium</taxon>
    </lineage>
</organism>
<name>A0AAN6UTT7_9PEZI</name>
<gene>
    <name evidence="2" type="ORF">BT67DRAFT_438173</name>
</gene>
<evidence type="ECO:0000313" key="2">
    <source>
        <dbReference type="EMBL" id="KAK4138869.1"/>
    </source>
</evidence>